<proteinExistence type="predicted"/>
<evidence type="ECO:0000313" key="2">
    <source>
        <dbReference type="EMBL" id="WPB87380.1"/>
    </source>
</evidence>
<accession>A0ABZ0PPB3</accession>
<keyword evidence="1" id="KW-0732">Signal</keyword>
<organism evidence="2 3">
    <name type="scientific">Sediminicoccus rosea</name>
    <dbReference type="NCBI Taxonomy" id="1225128"/>
    <lineage>
        <taxon>Bacteria</taxon>
        <taxon>Pseudomonadati</taxon>
        <taxon>Pseudomonadota</taxon>
        <taxon>Alphaproteobacteria</taxon>
        <taxon>Acetobacterales</taxon>
        <taxon>Roseomonadaceae</taxon>
        <taxon>Sediminicoccus</taxon>
    </lineage>
</organism>
<gene>
    <name evidence="2" type="ORF">R9Z33_10955</name>
</gene>
<feature type="chain" id="PRO_5046173850" evidence="1">
    <location>
        <begin position="22"/>
        <end position="120"/>
    </location>
</feature>
<feature type="signal peptide" evidence="1">
    <location>
        <begin position="1"/>
        <end position="21"/>
    </location>
</feature>
<reference evidence="2 3" key="1">
    <citation type="submission" date="2023-11" db="EMBL/GenBank/DDBJ databases">
        <title>Arctic aerobic anoxygenic photoheterotroph Sediminicoccus rosea KRV36 adapts its photosynthesis to long days of polar summer.</title>
        <authorList>
            <person name="Tomasch J."/>
            <person name="Kopejtka K."/>
            <person name="Bily T."/>
            <person name="Gardiner A.T."/>
            <person name="Gardian Z."/>
            <person name="Shivaramu S."/>
            <person name="Koblizek M."/>
            <person name="Engelhardt F."/>
            <person name="Kaftan D."/>
        </authorList>
    </citation>
    <scope>NUCLEOTIDE SEQUENCE [LARGE SCALE GENOMIC DNA]</scope>
    <source>
        <strain evidence="2 3">R-30</strain>
    </source>
</reference>
<evidence type="ECO:0000256" key="1">
    <source>
        <dbReference type="SAM" id="SignalP"/>
    </source>
</evidence>
<dbReference type="RefSeq" id="WP_318651333.1">
    <property type="nucleotide sequence ID" value="NZ_CP137852.1"/>
</dbReference>
<dbReference type="EMBL" id="CP137852">
    <property type="protein sequence ID" value="WPB87380.1"/>
    <property type="molecule type" value="Genomic_DNA"/>
</dbReference>
<keyword evidence="3" id="KW-1185">Reference proteome</keyword>
<evidence type="ECO:0000313" key="3">
    <source>
        <dbReference type="Proteomes" id="UP001305521"/>
    </source>
</evidence>
<protein>
    <submittedName>
        <fullName evidence="2">Uncharacterized protein</fullName>
    </submittedName>
</protein>
<name>A0ABZ0PPB3_9PROT</name>
<sequence length="120" mass="13449">MRKLLLLPLLAPLAAPLPAAAQSNSQLFCFANDTLAVQTRVRILQIRSDGFESNVEWMRVGGKSRYCVRLVRPFGVRFQVQSWNARWEAAANCGRTIWQPSGGTVLRMSGHVLNFICSEE</sequence>
<dbReference type="Proteomes" id="UP001305521">
    <property type="component" value="Chromosome"/>
</dbReference>